<evidence type="ECO:0000313" key="3">
    <source>
        <dbReference type="EMBL" id="DAE27052.1"/>
    </source>
</evidence>
<feature type="region of interest" description="Disordered" evidence="2">
    <location>
        <begin position="133"/>
        <end position="192"/>
    </location>
</feature>
<dbReference type="Pfam" id="PF14265">
    <property type="entry name" value="DUF4355"/>
    <property type="match status" value="1"/>
</dbReference>
<protein>
    <submittedName>
        <fullName evidence="3">Major head protein</fullName>
    </submittedName>
</protein>
<dbReference type="InterPro" id="IPR025580">
    <property type="entry name" value="Gp46"/>
</dbReference>
<feature type="coiled-coil region" evidence="1">
    <location>
        <begin position="63"/>
        <end position="90"/>
    </location>
</feature>
<accession>A0A8S5R7T6</accession>
<dbReference type="EMBL" id="BK015827">
    <property type="protein sequence ID" value="DAE27052.1"/>
    <property type="molecule type" value="Genomic_DNA"/>
</dbReference>
<keyword evidence="1" id="KW-0175">Coiled coil</keyword>
<feature type="compositionally biased region" description="Basic and acidic residues" evidence="2">
    <location>
        <begin position="133"/>
        <end position="144"/>
    </location>
</feature>
<organism evidence="3">
    <name type="scientific">virus sp. ctah610</name>
    <dbReference type="NCBI Taxonomy" id="2826807"/>
    <lineage>
        <taxon>Viruses</taxon>
    </lineage>
</organism>
<reference evidence="3" key="1">
    <citation type="journal article" date="2021" name="Proc. Natl. Acad. Sci. U.S.A.">
        <title>A Catalog of Tens of Thousands of Viruses from Human Metagenomes Reveals Hidden Associations with Chronic Diseases.</title>
        <authorList>
            <person name="Tisza M.J."/>
            <person name="Buck C.B."/>
        </authorList>
    </citation>
    <scope>NUCLEOTIDE SEQUENCE</scope>
    <source>
        <strain evidence="3">Ctah610</strain>
    </source>
</reference>
<name>A0A8S5R7T6_9VIRU</name>
<proteinExistence type="predicted"/>
<evidence type="ECO:0000256" key="1">
    <source>
        <dbReference type="SAM" id="Coils"/>
    </source>
</evidence>
<evidence type="ECO:0000256" key="2">
    <source>
        <dbReference type="SAM" id="MobiDB-lite"/>
    </source>
</evidence>
<feature type="compositionally biased region" description="Basic and acidic residues" evidence="2">
    <location>
        <begin position="160"/>
        <end position="170"/>
    </location>
</feature>
<feature type="compositionally biased region" description="Gly residues" evidence="2">
    <location>
        <begin position="150"/>
        <end position="159"/>
    </location>
</feature>
<sequence>MTREDIKKSFPDATEEQITAILNINGNDVKAWKDKVPKKADYDELVRKAKEYDKLEEAGLTDEEKVQKALREAEDAKADFAKKTNRLDAEKILVAAGLAEEDYKDLIDGIVSDDADTTKSMATNLANLITKQKESAVQKTKEELMDGTNTPGGSGGGGGADDKTDAEKFAESLVNDKGSDAESAEDIIGNYK</sequence>